<evidence type="ECO:0000313" key="2">
    <source>
        <dbReference type="EMBL" id="CAH2325459.1"/>
    </source>
</evidence>
<dbReference type="Proteomes" id="UP001295444">
    <property type="component" value="Chromosome 02"/>
</dbReference>
<protein>
    <submittedName>
        <fullName evidence="1">Uncharacterized protein</fullName>
    </submittedName>
</protein>
<reference evidence="1" key="1">
    <citation type="submission" date="2022-03" db="EMBL/GenBank/DDBJ databases">
        <authorList>
            <person name="Alioto T."/>
            <person name="Alioto T."/>
            <person name="Gomez Garrido J."/>
        </authorList>
    </citation>
    <scope>NUCLEOTIDE SEQUENCE</scope>
</reference>
<feature type="non-terminal residue" evidence="1">
    <location>
        <position position="69"/>
    </location>
</feature>
<dbReference type="EMBL" id="OW240913">
    <property type="protein sequence ID" value="CAH2249188.1"/>
    <property type="molecule type" value="Genomic_DNA"/>
</dbReference>
<sequence>MCTSATSSSGVEGGGAAVIDSTLQVTTILLRSPISRTVIRTIDVIDSTLQVTTILLRSPISRTVIRTID</sequence>
<keyword evidence="3" id="KW-1185">Reference proteome</keyword>
<name>A0AAD1RD59_PELCU</name>
<proteinExistence type="predicted"/>
<evidence type="ECO:0000313" key="1">
    <source>
        <dbReference type="EMBL" id="CAH2249188.1"/>
    </source>
</evidence>
<organism evidence="1 3">
    <name type="scientific">Pelobates cultripes</name>
    <name type="common">Western spadefoot toad</name>
    <dbReference type="NCBI Taxonomy" id="61616"/>
    <lineage>
        <taxon>Eukaryota</taxon>
        <taxon>Metazoa</taxon>
        <taxon>Chordata</taxon>
        <taxon>Craniata</taxon>
        <taxon>Vertebrata</taxon>
        <taxon>Euteleostomi</taxon>
        <taxon>Amphibia</taxon>
        <taxon>Batrachia</taxon>
        <taxon>Anura</taxon>
        <taxon>Pelobatoidea</taxon>
        <taxon>Pelobatidae</taxon>
        <taxon>Pelobates</taxon>
    </lineage>
</organism>
<evidence type="ECO:0000313" key="3">
    <source>
        <dbReference type="Proteomes" id="UP001295444"/>
    </source>
</evidence>
<dbReference type="Proteomes" id="UP001295444">
    <property type="component" value="Chromosome 12"/>
</dbReference>
<accession>A0AAD1RD59</accession>
<dbReference type="EMBL" id="OW240923">
    <property type="protein sequence ID" value="CAH2325459.1"/>
    <property type="molecule type" value="Genomic_DNA"/>
</dbReference>
<dbReference type="AlphaFoldDB" id="A0AAD1RD59"/>
<gene>
    <name evidence="2" type="ORF">PECUL_23A005868</name>
    <name evidence="1" type="ORF">PECUL_23A042736</name>
</gene>